<keyword evidence="1" id="KW-0472">Membrane</keyword>
<gene>
    <name evidence="2" type="ORF">GU926_16100</name>
</gene>
<keyword evidence="1" id="KW-1133">Transmembrane helix</keyword>
<protein>
    <submittedName>
        <fullName evidence="2">Uncharacterized protein</fullName>
    </submittedName>
</protein>
<keyword evidence="3" id="KW-1185">Reference proteome</keyword>
<sequence length="98" mass="11497">MNATKRCPHCQQWSTWHHQATDRCQHCQGLLDPAAHQRLLHQQVREEEESKKINITLIEIFPTDSAFTRFWKRIVQGFQLTFIAILSFVLWLIALLAG</sequence>
<dbReference type="KEGG" id="nib:GU926_16100"/>
<dbReference type="RefSeq" id="WP_160693667.1">
    <property type="nucleotide sequence ID" value="NZ_CP047897.1"/>
</dbReference>
<organism evidence="2 3">
    <name type="scientific">Nibribacter ruber</name>
    <dbReference type="NCBI Taxonomy" id="2698458"/>
    <lineage>
        <taxon>Bacteria</taxon>
        <taxon>Pseudomonadati</taxon>
        <taxon>Bacteroidota</taxon>
        <taxon>Cytophagia</taxon>
        <taxon>Cytophagales</taxon>
        <taxon>Hymenobacteraceae</taxon>
        <taxon>Nibribacter</taxon>
    </lineage>
</organism>
<proteinExistence type="predicted"/>
<dbReference type="AlphaFoldDB" id="A0A6P1P379"/>
<accession>A0A6P1P379</accession>
<evidence type="ECO:0000313" key="3">
    <source>
        <dbReference type="Proteomes" id="UP000464214"/>
    </source>
</evidence>
<dbReference type="EMBL" id="CP047897">
    <property type="protein sequence ID" value="QHL88867.1"/>
    <property type="molecule type" value="Genomic_DNA"/>
</dbReference>
<keyword evidence="1" id="KW-0812">Transmembrane</keyword>
<evidence type="ECO:0000256" key="1">
    <source>
        <dbReference type="SAM" id="Phobius"/>
    </source>
</evidence>
<evidence type="ECO:0000313" key="2">
    <source>
        <dbReference type="EMBL" id="QHL88867.1"/>
    </source>
</evidence>
<reference evidence="2 3" key="1">
    <citation type="submission" date="2020-01" db="EMBL/GenBank/DDBJ databases">
        <authorList>
            <person name="Kim M."/>
        </authorList>
    </citation>
    <scope>NUCLEOTIDE SEQUENCE [LARGE SCALE GENOMIC DNA]</scope>
    <source>
        <strain evidence="2 3">BT10</strain>
    </source>
</reference>
<feature type="transmembrane region" description="Helical" evidence="1">
    <location>
        <begin position="77"/>
        <end position="97"/>
    </location>
</feature>
<dbReference type="Proteomes" id="UP000464214">
    <property type="component" value="Chromosome"/>
</dbReference>
<name>A0A6P1P379_9BACT</name>